<gene>
    <name evidence="1" type="ORF">PLOB_00022758</name>
</gene>
<reference evidence="1 2" key="1">
    <citation type="submission" date="2022-05" db="EMBL/GenBank/DDBJ databases">
        <authorList>
            <consortium name="Genoscope - CEA"/>
            <person name="William W."/>
        </authorList>
    </citation>
    <scope>NUCLEOTIDE SEQUENCE [LARGE SCALE GENOMIC DNA]</scope>
</reference>
<evidence type="ECO:0008006" key="3">
    <source>
        <dbReference type="Google" id="ProtNLM"/>
    </source>
</evidence>
<comment type="caution">
    <text evidence="1">The sequence shown here is derived from an EMBL/GenBank/DDBJ whole genome shotgun (WGS) entry which is preliminary data.</text>
</comment>
<evidence type="ECO:0000313" key="2">
    <source>
        <dbReference type="Proteomes" id="UP001159405"/>
    </source>
</evidence>
<dbReference type="Proteomes" id="UP001159405">
    <property type="component" value="Unassembled WGS sequence"/>
</dbReference>
<protein>
    <recommendedName>
        <fullName evidence="3">Myb-like domain-containing protein</fullName>
    </recommendedName>
</protein>
<accession>A0ABN8NLL5</accession>
<sequence>MKKSRKKKWTDDEVELLLTVKKEYKTKQIAKSIDWESCVDKYGEILQAYSTHYPSPEDAAAIGKDFPHKKDELTKSALTSKLKAIRRKYRQAVDNKEATTLLYAMFVYNARREDWIQENDESVFENFRIRPSTRIRIRIG</sequence>
<keyword evidence="2" id="KW-1185">Reference proteome</keyword>
<organism evidence="1 2">
    <name type="scientific">Porites lobata</name>
    <dbReference type="NCBI Taxonomy" id="104759"/>
    <lineage>
        <taxon>Eukaryota</taxon>
        <taxon>Metazoa</taxon>
        <taxon>Cnidaria</taxon>
        <taxon>Anthozoa</taxon>
        <taxon>Hexacorallia</taxon>
        <taxon>Scleractinia</taxon>
        <taxon>Fungiina</taxon>
        <taxon>Poritidae</taxon>
        <taxon>Porites</taxon>
    </lineage>
</organism>
<dbReference type="EMBL" id="CALNXK010000027">
    <property type="protein sequence ID" value="CAH3114209.1"/>
    <property type="molecule type" value="Genomic_DNA"/>
</dbReference>
<name>A0ABN8NLL5_9CNID</name>
<proteinExistence type="predicted"/>
<evidence type="ECO:0000313" key="1">
    <source>
        <dbReference type="EMBL" id="CAH3114209.1"/>
    </source>
</evidence>